<dbReference type="InterPro" id="IPR036277">
    <property type="entry name" value="SMC_hinge_sf"/>
</dbReference>
<dbReference type="NCBIfam" id="TIGR02168">
    <property type="entry name" value="SMC_prok_B"/>
    <property type="match status" value="1"/>
</dbReference>
<reference evidence="10 11" key="1">
    <citation type="journal article" date="2014" name="Mol. Biol. Evol.">
        <title>Massive expansion of Ubiquitination-related gene families within the Chlamydiae.</title>
        <authorList>
            <person name="Domman D."/>
            <person name="Collingro A."/>
            <person name="Lagkouvardos I."/>
            <person name="Gehre L."/>
            <person name="Weinmaier T."/>
            <person name="Rattei T."/>
            <person name="Subtil A."/>
            <person name="Horn M."/>
        </authorList>
    </citation>
    <scope>NUCLEOTIDE SEQUENCE [LARGE SCALE GENOMIC DNA]</scope>
    <source>
        <strain evidence="10 11">EI2</strain>
    </source>
</reference>
<name>A0A0C1H832_9BACT</name>
<keyword evidence="3 7" id="KW-0547">Nucleotide-binding</keyword>
<feature type="domain" description="RecF/RecN/SMC N-terminal" evidence="8">
    <location>
        <begin position="266"/>
        <end position="1163"/>
    </location>
</feature>
<keyword evidence="4 7" id="KW-0067">ATP-binding</keyword>
<dbReference type="InterPro" id="IPR027417">
    <property type="entry name" value="P-loop_NTPase"/>
</dbReference>
<dbReference type="GO" id="GO:0030261">
    <property type="term" value="P:chromosome condensation"/>
    <property type="evidence" value="ECO:0007669"/>
    <property type="project" value="InterPro"/>
</dbReference>
<keyword evidence="5 7" id="KW-0175">Coiled coil</keyword>
<dbReference type="PANTHER" id="PTHR43977">
    <property type="entry name" value="STRUCTURAL MAINTENANCE OF CHROMOSOMES PROTEIN 3"/>
    <property type="match status" value="1"/>
</dbReference>
<accession>A0A0C1H832</accession>
<dbReference type="PATRIC" id="fig|362787.3.peg.1769"/>
<comment type="similarity">
    <text evidence="7">Belongs to the SMC family.</text>
</comment>
<dbReference type="CDD" id="cd03278">
    <property type="entry name" value="ABC_SMC_barmotin"/>
    <property type="match status" value="1"/>
</dbReference>
<dbReference type="Gene3D" id="3.40.50.300">
    <property type="entry name" value="P-loop containing nucleotide triphosphate hydrolases"/>
    <property type="match status" value="2"/>
</dbReference>
<dbReference type="GO" id="GO:0007059">
    <property type="term" value="P:chromosome segregation"/>
    <property type="evidence" value="ECO:0007669"/>
    <property type="project" value="UniProtKB-UniRule"/>
</dbReference>
<feature type="coiled-coil region" evidence="7">
    <location>
        <begin position="774"/>
        <end position="805"/>
    </location>
</feature>
<dbReference type="HAMAP" id="MF_01894">
    <property type="entry name" value="Smc_prok"/>
    <property type="match status" value="1"/>
</dbReference>
<dbReference type="InterPro" id="IPR024704">
    <property type="entry name" value="SMC"/>
</dbReference>
<keyword evidence="2 7" id="KW-0963">Cytoplasm</keyword>
<dbReference type="GO" id="GO:0005737">
    <property type="term" value="C:cytoplasm"/>
    <property type="evidence" value="ECO:0007669"/>
    <property type="project" value="UniProtKB-SubCell"/>
</dbReference>
<keyword evidence="6 7" id="KW-0238">DNA-binding</keyword>
<evidence type="ECO:0000256" key="5">
    <source>
        <dbReference type="ARBA" id="ARBA00023054"/>
    </source>
</evidence>
<dbReference type="GO" id="GO:0005524">
    <property type="term" value="F:ATP binding"/>
    <property type="evidence" value="ECO:0007669"/>
    <property type="project" value="UniProtKB-UniRule"/>
</dbReference>
<dbReference type="GO" id="GO:0006260">
    <property type="term" value="P:DNA replication"/>
    <property type="evidence" value="ECO:0007669"/>
    <property type="project" value="UniProtKB-UniRule"/>
</dbReference>
<feature type="coiled-coil region" evidence="7">
    <location>
        <begin position="246"/>
        <end position="479"/>
    </location>
</feature>
<dbReference type="AlphaFoldDB" id="A0A0C1H832"/>
<dbReference type="SUPFAM" id="SSF52540">
    <property type="entry name" value="P-loop containing nucleoside triphosphate hydrolases"/>
    <property type="match status" value="2"/>
</dbReference>
<evidence type="ECO:0000256" key="3">
    <source>
        <dbReference type="ARBA" id="ARBA00022741"/>
    </source>
</evidence>
<dbReference type="Pfam" id="PF06470">
    <property type="entry name" value="SMC_hinge"/>
    <property type="match status" value="1"/>
</dbReference>
<comment type="caution">
    <text evidence="10">The sequence shown here is derived from an EMBL/GenBank/DDBJ whole genome shotgun (WGS) entry which is preliminary data.</text>
</comment>
<feature type="binding site" evidence="7">
    <location>
        <begin position="33"/>
        <end position="40"/>
    </location>
    <ligand>
        <name>ATP</name>
        <dbReference type="ChEBI" id="CHEBI:30616"/>
    </ligand>
</feature>
<organism evidence="10 11">
    <name type="scientific">Candidatus Protochlamydia amoebophila</name>
    <dbReference type="NCBI Taxonomy" id="362787"/>
    <lineage>
        <taxon>Bacteria</taxon>
        <taxon>Pseudomonadati</taxon>
        <taxon>Chlamydiota</taxon>
        <taxon>Chlamydiia</taxon>
        <taxon>Parachlamydiales</taxon>
        <taxon>Parachlamydiaceae</taxon>
        <taxon>Candidatus Protochlamydia</taxon>
    </lineage>
</organism>
<dbReference type="FunFam" id="3.40.50.300:FF:000901">
    <property type="entry name" value="Chromosome partition protein Smc"/>
    <property type="match status" value="1"/>
</dbReference>
<dbReference type="Proteomes" id="UP000031465">
    <property type="component" value="Unassembled WGS sequence"/>
</dbReference>
<dbReference type="EMBL" id="JSAN01000120">
    <property type="protein sequence ID" value="KIC71053.1"/>
    <property type="molecule type" value="Genomic_DNA"/>
</dbReference>
<comment type="subunit">
    <text evidence="7">Homodimer.</text>
</comment>
<dbReference type="InterPro" id="IPR010935">
    <property type="entry name" value="SMC_hinge"/>
</dbReference>
<dbReference type="GO" id="GO:0016887">
    <property type="term" value="F:ATP hydrolysis activity"/>
    <property type="evidence" value="ECO:0007669"/>
    <property type="project" value="InterPro"/>
</dbReference>
<dbReference type="GO" id="GO:0003677">
    <property type="term" value="F:DNA binding"/>
    <property type="evidence" value="ECO:0007669"/>
    <property type="project" value="UniProtKB-UniRule"/>
</dbReference>
<protein>
    <recommendedName>
        <fullName evidence="7">Chromosome partition protein Smc</fullName>
    </recommendedName>
</protein>
<evidence type="ECO:0000256" key="4">
    <source>
        <dbReference type="ARBA" id="ARBA00022840"/>
    </source>
</evidence>
<dbReference type="GO" id="GO:0007062">
    <property type="term" value="P:sister chromatid cohesion"/>
    <property type="evidence" value="ECO:0007669"/>
    <property type="project" value="InterPro"/>
</dbReference>
<dbReference type="SUPFAM" id="SSF75553">
    <property type="entry name" value="Smc hinge domain"/>
    <property type="match status" value="1"/>
</dbReference>
<evidence type="ECO:0000259" key="9">
    <source>
        <dbReference type="Pfam" id="PF06470"/>
    </source>
</evidence>
<proteinExistence type="inferred from homology"/>
<feature type="coiled-coil region" evidence="7">
    <location>
        <begin position="865"/>
        <end position="899"/>
    </location>
</feature>
<evidence type="ECO:0000256" key="1">
    <source>
        <dbReference type="ARBA" id="ARBA00004496"/>
    </source>
</evidence>
<dbReference type="Gene3D" id="1.20.1060.20">
    <property type="match status" value="1"/>
</dbReference>
<evidence type="ECO:0000256" key="2">
    <source>
        <dbReference type="ARBA" id="ARBA00022490"/>
    </source>
</evidence>
<dbReference type="PIRSF" id="PIRSF005719">
    <property type="entry name" value="SMC"/>
    <property type="match status" value="1"/>
</dbReference>
<comment type="subcellular location">
    <subcellularLocation>
        <location evidence="1 7">Cytoplasm</location>
    </subcellularLocation>
</comment>
<dbReference type="InterPro" id="IPR003395">
    <property type="entry name" value="RecF/RecN/SMC_N"/>
</dbReference>
<feature type="coiled-coil region" evidence="7">
    <location>
        <begin position="669"/>
        <end position="710"/>
    </location>
</feature>
<evidence type="ECO:0000313" key="11">
    <source>
        <dbReference type="Proteomes" id="UP000031465"/>
    </source>
</evidence>
<gene>
    <name evidence="7 10" type="primary">smc</name>
    <name evidence="10" type="ORF">DB44_EW00250</name>
</gene>
<evidence type="ECO:0000256" key="6">
    <source>
        <dbReference type="ARBA" id="ARBA00023125"/>
    </source>
</evidence>
<dbReference type="GO" id="GO:0005694">
    <property type="term" value="C:chromosome"/>
    <property type="evidence" value="ECO:0007669"/>
    <property type="project" value="InterPro"/>
</dbReference>
<sequence>MVRLKKLMAVGFKSFADKTVLNFDRGITCIVGPNGCGKSNIADAFRWVLGEQSAKSMRGHKMPDIIFAGTNHRRPLNFAEVSLTLTEVQGTLPIDYEEITLTRRLHRSGESEYFINGNLVRLKDIQGLFLDSGVGRNAFSIFEQGKLDQVINYTSLERRHIFEEAAGILRFLQRKREALKRLEQADLNFSRVNDIHLEVGKQIEALQVQAKKALQFKESKTQLESFEKTSYLLRWEGIEKKKTDVNQKQEKQKERLTIQQQSLIQSQQESQKIKLHIQTSDKSLKSKQEELFKIRNEKELLIQENQNEKQRLEEIQLKERKIKRELEELAIARQARQKTLQEIQSNQNKLEAEFKDIESKLSHQQDKVKFKEREVTKLRQELQLKQQTHIKHLQEESQLLSEIKQTEVRLENYEDKKETLKIRLKQLSEDSQTITQLIQEKKKQLQQISGLVDSHKDRLEQYEEELKTIARDQETKQKEIEIHKRKLIELIARQKVLLRMREEHEGFSSGSKRLLLESQNSQSLFFKKLRPLYEFIALEPEIAEASSVILKAYSQTLVVETAADFEQILQFAKRENLQDYSLICLEMLQERKNFSKNPQPFLIKKDVHPVIMHFLQNVILFNSYEEVSKNLNEPGLEGWSPDQNFIDHKNVFFKVKISENQVFLRETELKSLGIELEEKENQVLKIEQTLSRMVQQKTSLQAERAELDKMLRRDEMKLVEINFGLQRILGDLEKSKIEQTQILIDEKIIFEQIEEQTYLLKQIQNKHFILRQDIIQRQQEVDLLQSELEKQESALRIQLQDHKEKGELYRQLSENKQHLLHQHHLLESKEQDHDYQVQRFTEEIGESQELQYHLKQKQSLNQLSLTSLEERLQFIHNEYSDREKECEVLKKSLEDLEQKTLSQYAETKKMETDLAQIQILEAHLNSSAQALQTELRERYDLAMAELVVLTLPIDLSLEQVEKQIRTIKQTIQLAGDVNLSAIEDLEKHQLRFNFLNQQLQDMHESKKELLQIISQLDEESRKLFKETFEEIRHNFKKNFQILFNGGEADLHFTETDDILEAGIEISAKPPGKQMRSISLLSGGEKCLTAVALLFAIFEVKPAPFCILDEIDAPLDDSNVERFVNVVKHFADRCQFLIITHNKGTMAIGDVLFGVSMEEKGVSKLLSLEFTHQTPEVTLVD</sequence>
<evidence type="ECO:0000256" key="7">
    <source>
        <dbReference type="HAMAP-Rule" id="MF_01894"/>
    </source>
</evidence>
<dbReference type="Pfam" id="PF02463">
    <property type="entry name" value="SMC_N"/>
    <property type="match status" value="2"/>
</dbReference>
<feature type="domain" description="SMC hinge" evidence="9">
    <location>
        <begin position="530"/>
        <end position="625"/>
    </location>
</feature>
<comment type="function">
    <text evidence="7">Required for chromosome condensation and partitioning.</text>
</comment>
<evidence type="ECO:0000259" key="8">
    <source>
        <dbReference type="Pfam" id="PF02463"/>
    </source>
</evidence>
<feature type="coiled-coil region" evidence="7">
    <location>
        <begin position="985"/>
        <end position="1026"/>
    </location>
</feature>
<dbReference type="InterPro" id="IPR011890">
    <property type="entry name" value="SMC_prok"/>
</dbReference>
<feature type="domain" description="RecF/RecN/SMC N-terminal" evidence="8">
    <location>
        <begin position="4"/>
        <end position="140"/>
    </location>
</feature>
<comment type="domain">
    <text evidence="7">Contains large globular domains required for ATP hydrolysis at each terminus and a third globular domain forming a flexible hinge near the middle of the molecule. These domains are separated by coiled-coil structures.</text>
</comment>
<evidence type="ECO:0000313" key="10">
    <source>
        <dbReference type="EMBL" id="KIC71053.1"/>
    </source>
</evidence>